<feature type="transmembrane region" description="Helical" evidence="1">
    <location>
        <begin position="21"/>
        <end position="38"/>
    </location>
</feature>
<gene>
    <name evidence="2" type="ORF">ERS075527_03939</name>
    <name evidence="3" type="ORF">ERS075579_04734</name>
</gene>
<dbReference type="RefSeq" id="WP_005100308.1">
    <property type="nucleotide sequence ID" value="NZ_CP014951.1"/>
</dbReference>
<dbReference type="Proteomes" id="UP000045782">
    <property type="component" value="Unassembled WGS sequence"/>
</dbReference>
<keyword evidence="1" id="KW-0472">Membrane</keyword>
<evidence type="ECO:0000256" key="1">
    <source>
        <dbReference type="SAM" id="Phobius"/>
    </source>
</evidence>
<reference evidence="2 4" key="2">
    <citation type="submission" date="2015-03" db="EMBL/GenBank/DDBJ databases">
        <authorList>
            <consortium name="Pathogen Informatics"/>
            <person name="Murphy D."/>
        </authorList>
    </citation>
    <scope>NUCLEOTIDE SEQUENCE [LARGE SCALE GENOMIC DNA]</scope>
    <source>
        <strain evidence="2 4">PAP036</strain>
    </source>
</reference>
<evidence type="ECO:0000313" key="3">
    <source>
        <dbReference type="EMBL" id="CPV70190.1"/>
    </source>
</evidence>
<dbReference type="AlphaFoldDB" id="A0A0U0ZT40"/>
<proteinExistence type="predicted"/>
<name>A0A0U0ZT40_9MYCO</name>
<dbReference type="EMBL" id="CSWP01000012">
    <property type="protein sequence ID" value="CPV70190.1"/>
    <property type="molecule type" value="Genomic_DNA"/>
</dbReference>
<evidence type="ECO:0000313" key="5">
    <source>
        <dbReference type="Proteomes" id="UP000045782"/>
    </source>
</evidence>
<feature type="transmembrane region" description="Helical" evidence="1">
    <location>
        <begin position="44"/>
        <end position="66"/>
    </location>
</feature>
<keyword evidence="1" id="KW-0812">Transmembrane</keyword>
<dbReference type="Proteomes" id="UP000038487">
    <property type="component" value="Unassembled WGS sequence"/>
</dbReference>
<protein>
    <recommendedName>
        <fullName evidence="6">Transmembrane protein</fullName>
    </recommendedName>
</protein>
<sequence length="103" mass="11305">MRSFRVFNDVKGVPIVWKLGGVRLGPYGQIAILLLGALSVPLSFVSVVLPFVVFGFGFLVVAVYAVTLSRLDESGALSERTQVRLLRRGLKHRYSANFDLPGI</sequence>
<reference evidence="3 5" key="1">
    <citation type="submission" date="2015-03" db="EMBL/GenBank/DDBJ databases">
        <authorList>
            <person name="Murphy D."/>
        </authorList>
    </citation>
    <scope>NUCLEOTIDE SEQUENCE [LARGE SCALE GENOMIC DNA]</scope>
    <source>
        <strain evidence="3 5">PAP088</strain>
    </source>
</reference>
<organism evidence="3 5">
    <name type="scientific">Mycobacteroides abscessus</name>
    <dbReference type="NCBI Taxonomy" id="36809"/>
    <lineage>
        <taxon>Bacteria</taxon>
        <taxon>Bacillati</taxon>
        <taxon>Actinomycetota</taxon>
        <taxon>Actinomycetes</taxon>
        <taxon>Mycobacteriales</taxon>
        <taxon>Mycobacteriaceae</taxon>
        <taxon>Mycobacteroides</taxon>
    </lineage>
</organism>
<keyword evidence="1" id="KW-1133">Transmembrane helix</keyword>
<evidence type="ECO:0008006" key="6">
    <source>
        <dbReference type="Google" id="ProtNLM"/>
    </source>
</evidence>
<evidence type="ECO:0000313" key="4">
    <source>
        <dbReference type="Proteomes" id="UP000038487"/>
    </source>
</evidence>
<dbReference type="EMBL" id="CSUW01000009">
    <property type="protein sequence ID" value="CPT52761.1"/>
    <property type="molecule type" value="Genomic_DNA"/>
</dbReference>
<accession>A0A0U0ZT40</accession>
<evidence type="ECO:0000313" key="2">
    <source>
        <dbReference type="EMBL" id="CPT52761.1"/>
    </source>
</evidence>